<dbReference type="GO" id="GO:0004017">
    <property type="term" value="F:AMP kinase activity"/>
    <property type="evidence" value="ECO:0000318"/>
    <property type="project" value="GO_Central"/>
</dbReference>
<evidence type="ECO:0000256" key="3">
    <source>
        <dbReference type="ARBA" id="ARBA00022517"/>
    </source>
</evidence>
<feature type="binding site" evidence="10">
    <location>
        <position position="20"/>
    </location>
    <ligand>
        <name>ATP</name>
        <dbReference type="ChEBI" id="CHEBI:30616"/>
    </ligand>
</feature>
<evidence type="ECO:0000313" key="11">
    <source>
        <dbReference type="Proteomes" id="UP000790787"/>
    </source>
</evidence>
<dbReference type="GO" id="GO:0016887">
    <property type="term" value="F:ATP hydrolysis activity"/>
    <property type="evidence" value="ECO:0007669"/>
    <property type="project" value="UniProtKB-UniRule"/>
</dbReference>
<dbReference type="OMA" id="WISNWSP"/>
<comment type="catalytic activity">
    <reaction evidence="10">
        <text>ATP + H2O = ADP + phosphate + H(+)</text>
        <dbReference type="Rhea" id="RHEA:13065"/>
        <dbReference type="ChEBI" id="CHEBI:15377"/>
        <dbReference type="ChEBI" id="CHEBI:15378"/>
        <dbReference type="ChEBI" id="CHEBI:30616"/>
        <dbReference type="ChEBI" id="CHEBI:43474"/>
        <dbReference type="ChEBI" id="CHEBI:456216"/>
    </reaction>
</comment>
<comment type="subunit">
    <text evidence="10">Interacts with small ribosomal subunit protein uS11. Not a structural component of 43S pre-ribosomes, but transiently interacts with them by binding to uS11.</text>
</comment>
<protein>
    <recommendedName>
        <fullName evidence="10">Adenylate kinase isoenzyme 6 homolog</fullName>
        <shortName evidence="10">AK6</shortName>
        <ecNumber evidence="10">2.7.4.3</ecNumber>
    </recommendedName>
    <alternativeName>
        <fullName evidence="10">Dual activity adenylate kinase/ATPase</fullName>
        <shortName evidence="10">AK/ATPase</shortName>
    </alternativeName>
</protein>
<evidence type="ECO:0000256" key="8">
    <source>
        <dbReference type="ARBA" id="ARBA00022840"/>
    </source>
</evidence>
<dbReference type="KEGG" id="nta:107773218"/>
<gene>
    <name evidence="12" type="primary">LOC107773218</name>
</gene>
<accession>A0A1S3Y7J5</accession>
<comment type="similarity">
    <text evidence="10">Belongs to the adenylate kinase family. AK6 subfamily.</text>
</comment>
<evidence type="ECO:0000256" key="6">
    <source>
        <dbReference type="ARBA" id="ARBA00022741"/>
    </source>
</evidence>
<evidence type="ECO:0000256" key="10">
    <source>
        <dbReference type="HAMAP-Rule" id="MF_03173"/>
    </source>
</evidence>
<comment type="caution">
    <text evidence="10">Lacks conserved residue(s) required for the propagation of feature annotation.</text>
</comment>
<dbReference type="PaxDb" id="4097-A0A1S3Y7J5"/>
<feature type="binding site" evidence="10">
    <location>
        <position position="116"/>
    </location>
    <ligand>
        <name>ATP</name>
        <dbReference type="ChEBI" id="CHEBI:30616"/>
    </ligand>
</feature>
<dbReference type="RefSeq" id="XP_016448148.1">
    <property type="nucleotide sequence ID" value="XM_016592662.1"/>
</dbReference>
<keyword evidence="3 10" id="KW-0690">Ribosome biogenesis</keyword>
<dbReference type="FunFam" id="3.40.50.300:FF:000372">
    <property type="entry name" value="Adenylate kinase isoenzyme 6 homolog"/>
    <property type="match status" value="1"/>
</dbReference>
<dbReference type="GO" id="GO:0005524">
    <property type="term" value="F:ATP binding"/>
    <property type="evidence" value="ECO:0000318"/>
    <property type="project" value="GO_Central"/>
</dbReference>
<keyword evidence="7 10" id="KW-0418">Kinase</keyword>
<comment type="catalytic activity">
    <reaction evidence="1 10">
        <text>AMP + ATP = 2 ADP</text>
        <dbReference type="Rhea" id="RHEA:12973"/>
        <dbReference type="ChEBI" id="CHEBI:30616"/>
        <dbReference type="ChEBI" id="CHEBI:456215"/>
        <dbReference type="ChEBI" id="CHEBI:456216"/>
        <dbReference type="EC" id="2.7.4.3"/>
    </reaction>
</comment>
<dbReference type="InterPro" id="IPR027417">
    <property type="entry name" value="P-loop_NTPase"/>
</dbReference>
<sequence length="177" mass="19989">MAQNSSCRNRPNILITGAPGTGKTTTASALAEVTQLRHINVGDFANEKNLSNGWDDTFDCYYINEDLVCDKLENLMEEGGNIIDHHGCDFFPERCFERVVVLQTENSVLYDRFIKRGYSGQKLSDNAKCDIFQVLVEEVKESYPEDIVVILRSDSAEDITKNVETLTTWISNWSPVL</sequence>
<dbReference type="SMR" id="A0A1S3Y7J5"/>
<dbReference type="PANTHER" id="PTHR12595:SF20">
    <property type="entry name" value="ADENYLATE KINASE ISOENZYME 6 HOMOLOG"/>
    <property type="match status" value="1"/>
</dbReference>
<feature type="binding site" evidence="10">
    <location>
        <position position="24"/>
    </location>
    <ligand>
        <name>ATP</name>
        <dbReference type="ChEBI" id="CHEBI:30616"/>
    </ligand>
</feature>
<evidence type="ECO:0000313" key="12">
    <source>
        <dbReference type="RefSeq" id="XP_016448148.1"/>
    </source>
</evidence>
<evidence type="ECO:0000256" key="9">
    <source>
        <dbReference type="ARBA" id="ARBA00023242"/>
    </source>
</evidence>
<evidence type="ECO:0000256" key="5">
    <source>
        <dbReference type="ARBA" id="ARBA00022679"/>
    </source>
</evidence>
<evidence type="ECO:0000256" key="4">
    <source>
        <dbReference type="ARBA" id="ARBA00022552"/>
    </source>
</evidence>
<dbReference type="Pfam" id="PF13238">
    <property type="entry name" value="AAA_18"/>
    <property type="match status" value="1"/>
</dbReference>
<dbReference type="GO" id="GO:0006364">
    <property type="term" value="P:rRNA processing"/>
    <property type="evidence" value="ECO:0007669"/>
    <property type="project" value="UniProtKB-KW"/>
</dbReference>
<keyword evidence="11" id="KW-1185">Reference proteome</keyword>
<dbReference type="OrthoDB" id="10251185at2759"/>
<keyword evidence="6 10" id="KW-0547">Nucleotide-binding</keyword>
<dbReference type="EC" id="2.7.4.3" evidence="10"/>
<organism evidence="11 12">
    <name type="scientific">Nicotiana tabacum</name>
    <name type="common">Common tobacco</name>
    <dbReference type="NCBI Taxonomy" id="4097"/>
    <lineage>
        <taxon>Eukaryota</taxon>
        <taxon>Viridiplantae</taxon>
        <taxon>Streptophyta</taxon>
        <taxon>Embryophyta</taxon>
        <taxon>Tracheophyta</taxon>
        <taxon>Spermatophyta</taxon>
        <taxon>Magnoliopsida</taxon>
        <taxon>eudicotyledons</taxon>
        <taxon>Gunneridae</taxon>
        <taxon>Pentapetalae</taxon>
        <taxon>asterids</taxon>
        <taxon>lamiids</taxon>
        <taxon>Solanales</taxon>
        <taxon>Solanaceae</taxon>
        <taxon>Nicotianoideae</taxon>
        <taxon>Nicotianeae</taxon>
        <taxon>Nicotiana</taxon>
    </lineage>
</organism>
<evidence type="ECO:0000256" key="7">
    <source>
        <dbReference type="ARBA" id="ARBA00022777"/>
    </source>
</evidence>
<proteinExistence type="inferred from homology"/>
<comment type="subcellular location">
    <subcellularLocation>
        <location evidence="10">Cytoplasm</location>
    </subcellularLocation>
    <subcellularLocation>
        <location evidence="10">Nucleus</location>
    </subcellularLocation>
</comment>
<dbReference type="GeneID" id="107773218"/>
<dbReference type="GO" id="GO:0005634">
    <property type="term" value="C:nucleus"/>
    <property type="evidence" value="ECO:0000318"/>
    <property type="project" value="GO_Central"/>
</dbReference>
<dbReference type="Gene3D" id="3.40.50.300">
    <property type="entry name" value="P-loop containing nucleotide triphosphate hydrolases"/>
    <property type="match status" value="1"/>
</dbReference>
<dbReference type="HAMAP" id="MF_00039">
    <property type="entry name" value="Adenylate_kinase_AK6"/>
    <property type="match status" value="1"/>
</dbReference>
<keyword evidence="5 10" id="KW-0808">Transferase</keyword>
<feature type="region of interest" description="NMPbind" evidence="10">
    <location>
        <begin position="40"/>
        <end position="63"/>
    </location>
</feature>
<keyword evidence="2 10" id="KW-0963">Cytoplasm</keyword>
<dbReference type="SUPFAM" id="SSF52540">
    <property type="entry name" value="P-loop containing nucleoside triphosphate hydrolases"/>
    <property type="match status" value="1"/>
</dbReference>
<dbReference type="GO" id="GO:0005737">
    <property type="term" value="C:cytoplasm"/>
    <property type="evidence" value="ECO:0000318"/>
    <property type="project" value="GO_Central"/>
</dbReference>
<keyword evidence="8 10" id="KW-0067">ATP-binding</keyword>
<keyword evidence="9 10" id="KW-0539">Nucleus</keyword>
<evidence type="ECO:0000256" key="1">
    <source>
        <dbReference type="ARBA" id="ARBA00000582"/>
    </source>
</evidence>
<name>A0A1S3Y7J5_TOBAC</name>
<evidence type="ECO:0000256" key="2">
    <source>
        <dbReference type="ARBA" id="ARBA00022490"/>
    </source>
</evidence>
<dbReference type="AlphaFoldDB" id="A0A1S3Y7J5"/>
<comment type="function">
    <text evidence="10">Broad-specificity nucleoside monophosphate (NMP) kinase that catalyzes the reversible transfer of the terminal phosphate group between nucleoside triphosphates and monophosphates. Has also ATPase activity. Involved in the late cytoplasmic maturation steps of the 40S ribosomal particles, specifically 18S rRNA maturation. While NMP activity is not required for ribosome maturation, ATPase activity is. Associates transiently with small ribosomal subunit protein uS11. ATP hydrolysis breaks the interaction with uS11. May temporarily remove uS11 from the ribosome to enable a conformational change of the ribosomal RNA that is needed for the final maturation step of the small ribosomal subunit. Its NMP activity may have a role in nuclear energy homeostasis.</text>
</comment>
<feature type="binding site" evidence="10">
    <location>
        <position position="22"/>
    </location>
    <ligand>
        <name>ATP</name>
        <dbReference type="ChEBI" id="CHEBI:30616"/>
    </ligand>
</feature>
<keyword evidence="4 10" id="KW-0698">rRNA processing</keyword>
<dbReference type="RefSeq" id="XP_016448148.1">
    <property type="nucleotide sequence ID" value="XM_016592662.2"/>
</dbReference>
<dbReference type="PANTHER" id="PTHR12595">
    <property type="entry name" value="POS9-ACTIVATING FACTOR FAP7-RELATED"/>
    <property type="match status" value="1"/>
</dbReference>
<feature type="binding site" evidence="10">
    <location>
        <position position="23"/>
    </location>
    <ligand>
        <name>ATP</name>
        <dbReference type="ChEBI" id="CHEBI:30616"/>
    </ligand>
</feature>
<dbReference type="GO" id="GO:0042274">
    <property type="term" value="P:ribosomal small subunit biogenesis"/>
    <property type="evidence" value="ECO:0007669"/>
    <property type="project" value="UniProtKB-UniRule"/>
</dbReference>
<reference evidence="12" key="1">
    <citation type="submission" date="2025-08" db="UniProtKB">
        <authorList>
            <consortium name="RefSeq"/>
        </authorList>
    </citation>
    <scope>IDENTIFICATION</scope>
    <source>
        <tissue evidence="12">Leaf</tissue>
    </source>
</reference>
<dbReference type="STRING" id="4097.A0A1S3Y7J5"/>
<dbReference type="InterPro" id="IPR020618">
    <property type="entry name" value="Adenyl_kinase_AK6"/>
</dbReference>
<feature type="binding site" evidence="10">
    <location>
        <position position="25"/>
    </location>
    <ligand>
        <name>ATP</name>
        <dbReference type="ChEBI" id="CHEBI:30616"/>
    </ligand>
</feature>
<dbReference type="Proteomes" id="UP000790787">
    <property type="component" value="Unplaced"/>
</dbReference>
<feature type="region of interest" description="LID" evidence="10">
    <location>
        <begin position="115"/>
        <end position="125"/>
    </location>
</feature>